<evidence type="ECO:0000313" key="2">
    <source>
        <dbReference type="EMBL" id="CAG5121235.1"/>
    </source>
</evidence>
<dbReference type="Pfam" id="PF00443">
    <property type="entry name" value="UCH"/>
    <property type="match status" value="1"/>
</dbReference>
<evidence type="ECO:0000259" key="1">
    <source>
        <dbReference type="PROSITE" id="PS50235"/>
    </source>
</evidence>
<dbReference type="PANTHER" id="PTHR24006">
    <property type="entry name" value="UBIQUITIN CARBOXYL-TERMINAL HYDROLASE"/>
    <property type="match status" value="1"/>
</dbReference>
<feature type="domain" description="USP" evidence="1">
    <location>
        <begin position="36"/>
        <end position="451"/>
    </location>
</feature>
<dbReference type="SUPFAM" id="SSF54001">
    <property type="entry name" value="Cysteine proteinases"/>
    <property type="match status" value="1"/>
</dbReference>
<dbReference type="InterPro" id="IPR018200">
    <property type="entry name" value="USP_CS"/>
</dbReference>
<dbReference type="InterPro" id="IPR001394">
    <property type="entry name" value="Peptidase_C19_UCH"/>
</dbReference>
<evidence type="ECO:0000313" key="3">
    <source>
        <dbReference type="Proteomes" id="UP000678393"/>
    </source>
</evidence>
<dbReference type="FunFam" id="3.90.70.10:FF:000043">
    <property type="entry name" value="Ubiquitin carboxyl-terminal hydrolase 40"/>
    <property type="match status" value="1"/>
</dbReference>
<dbReference type="GO" id="GO:0005634">
    <property type="term" value="C:nucleus"/>
    <property type="evidence" value="ECO:0007669"/>
    <property type="project" value="TreeGrafter"/>
</dbReference>
<name>A0A8S3YZW5_9EUPU</name>
<dbReference type="InterPro" id="IPR038765">
    <property type="entry name" value="Papain-like_cys_pep_sf"/>
</dbReference>
<dbReference type="EMBL" id="CAJHNH020001046">
    <property type="protein sequence ID" value="CAG5121235.1"/>
    <property type="molecule type" value="Genomic_DNA"/>
</dbReference>
<dbReference type="Pfam" id="PF25822">
    <property type="entry name" value="UBL_USP40"/>
    <property type="match status" value="1"/>
</dbReference>
<sequence>MFGNLFNEDMGQQGAAASAVSVIPSPPGHRLDCGLAGIDNQGATCYLNSLLQTLLLTPEFREKLFMLTEQDLGSLRGDNSSSSKVRAIPLQLQRLFSQLLLSDQQSVSTTDLTNSFGWTNREEFQQHDVQELNRILFSAIEESLVGTPAQNIINELYHGTVVNQIVCSKCKKISEREEDFLDLTLAVAGVSGLESALKQSYCDVEVMDGRNQYRCEICQTYTDATKGAKLRTLPPLLTVSLLRFSYDFVKMSRYKENGRFTFPMQLDMSPYSEKGSTEDNDNLYDLFSVVVHRGSAFGGHYFAYIRDIDNLGHWVHPDGATVERKVDPSVTGLDVIECQSPVDLVENILGKESHCSMSITRLCAEITKVTGVSWNKRFKKAHGPINKFLKSCSLFEYNPDSNWVSLRSSVPEPGQRWFCFNDSVVTPIQTTDIERQFSGKESAYMLFYRKKSLYRPEEGLITNFYFVAFCHTRFNTTTGLLQEVRSLGNFPAWEQVPQDYEKTINTITVKVFLAEHFTYNGLLQIKGGVSFDAAHCPIEIDRRSSFQYLRARIKETLVDSDVHNFSVHRMKARCGSFHLYEELTDESGTLQDLNLTSDSFLFVWNGAVMNDSFVNCGEECEPIELVIKDPDENILVYVTLAKNKCLSDLYKAVTDKTGCQTYHLLACKPGENDSKLSESSDTTLATAGLKDGDTLLMVLPNSNSSPHLEGPINGTSGVEASGDPKWSITLLNRLAGNDNPHTCKSIPMRTTASTTLMELKLQALNLLQVDSILFDTTRLRQNHQTMGLYPPLREGLTLADAGLSNGVFLVLENGKPPQDSEMTVRVNKVVGGKLLSVQEFLVDRQQTVSEMLQTSCKLMNCEGTHWYLSKTDAFGDPADPLEDSTATLLDLLINDGDTLVLQQGSFLKKDQVCVSVWLAPYHQPSPTALKEVTGGGDVAMQQDEEDKVMLELAAKLSLNECVSSNHLNPLNDRLYPDMEQLFEAPFVIPKSMSVEELKQALMSTEKIQTLRIPTSNFMRLRLIEGSRLKAVIRNNSQVLKHISTKETVSLAVQVLNFEENLGVHETLLLLARKIGGTRIYMPAQEFLWNTSSGVGAGDLKRVIATRLSLPLHDVLIAKYNPEVCEWIVLRDQPQKVPKNKGKKKSSAHKTNVRQAPYFIQDGDLIGVKLLSADKGILDADDFSTQEDIEKRQLILQAAEEKKRMREDKKKTQTDTFPVVRRPEVPLTIRVDKFS</sequence>
<dbReference type="GO" id="GO:0005829">
    <property type="term" value="C:cytosol"/>
    <property type="evidence" value="ECO:0007669"/>
    <property type="project" value="TreeGrafter"/>
</dbReference>
<dbReference type="Gene3D" id="3.90.70.10">
    <property type="entry name" value="Cysteine proteinases"/>
    <property type="match status" value="2"/>
</dbReference>
<gene>
    <name evidence="2" type="ORF">CUNI_LOCUS6793</name>
</gene>
<keyword evidence="3" id="KW-1185">Reference proteome</keyword>
<dbReference type="InterPro" id="IPR028889">
    <property type="entry name" value="USP"/>
</dbReference>
<dbReference type="InterPro" id="IPR050164">
    <property type="entry name" value="Peptidase_C19"/>
</dbReference>
<dbReference type="GO" id="GO:0016579">
    <property type="term" value="P:protein deubiquitination"/>
    <property type="evidence" value="ECO:0007669"/>
    <property type="project" value="InterPro"/>
</dbReference>
<dbReference type="PANTHER" id="PTHR24006:SF842">
    <property type="entry name" value="UBIQUITIN CARBOXYL-TERMINAL HYDROLASE 40"/>
    <property type="match status" value="1"/>
</dbReference>
<dbReference type="AlphaFoldDB" id="A0A8S3YZW5"/>
<dbReference type="OrthoDB" id="289038at2759"/>
<dbReference type="GO" id="GO:0004843">
    <property type="term" value="F:cysteine-type deubiquitinase activity"/>
    <property type="evidence" value="ECO:0007669"/>
    <property type="project" value="InterPro"/>
</dbReference>
<protein>
    <recommendedName>
        <fullName evidence="1">USP domain-containing protein</fullName>
    </recommendedName>
</protein>
<dbReference type="Proteomes" id="UP000678393">
    <property type="component" value="Unassembled WGS sequence"/>
</dbReference>
<organism evidence="2 3">
    <name type="scientific">Candidula unifasciata</name>
    <dbReference type="NCBI Taxonomy" id="100452"/>
    <lineage>
        <taxon>Eukaryota</taxon>
        <taxon>Metazoa</taxon>
        <taxon>Spiralia</taxon>
        <taxon>Lophotrochozoa</taxon>
        <taxon>Mollusca</taxon>
        <taxon>Gastropoda</taxon>
        <taxon>Heterobranchia</taxon>
        <taxon>Euthyneura</taxon>
        <taxon>Panpulmonata</taxon>
        <taxon>Eupulmonata</taxon>
        <taxon>Stylommatophora</taxon>
        <taxon>Helicina</taxon>
        <taxon>Helicoidea</taxon>
        <taxon>Geomitridae</taxon>
        <taxon>Candidula</taxon>
    </lineage>
</organism>
<proteinExistence type="predicted"/>
<comment type="caution">
    <text evidence="2">The sequence shown here is derived from an EMBL/GenBank/DDBJ whole genome shotgun (WGS) entry which is preliminary data.</text>
</comment>
<dbReference type="PROSITE" id="PS00973">
    <property type="entry name" value="USP_2"/>
    <property type="match status" value="1"/>
</dbReference>
<dbReference type="InterPro" id="IPR057763">
    <property type="entry name" value="UBL_USP40"/>
</dbReference>
<dbReference type="PROSITE" id="PS50235">
    <property type="entry name" value="USP_3"/>
    <property type="match status" value="1"/>
</dbReference>
<accession>A0A8S3YZW5</accession>
<reference evidence="2" key="1">
    <citation type="submission" date="2021-04" db="EMBL/GenBank/DDBJ databases">
        <authorList>
            <consortium name="Molecular Ecology Group"/>
        </authorList>
    </citation>
    <scope>NUCLEOTIDE SEQUENCE</scope>
</reference>
<dbReference type="PROSITE" id="PS00972">
    <property type="entry name" value="USP_1"/>
    <property type="match status" value="1"/>
</dbReference>